<dbReference type="NCBIfam" id="TIGR02858">
    <property type="entry name" value="spore_III_AA"/>
    <property type="match status" value="1"/>
</dbReference>
<dbReference type="SMART" id="SM00382">
    <property type="entry name" value="AAA"/>
    <property type="match status" value="1"/>
</dbReference>
<dbReference type="eggNOG" id="COG3854">
    <property type="taxonomic scope" value="Bacteria"/>
</dbReference>
<dbReference type="InterPro" id="IPR027417">
    <property type="entry name" value="P-loop_NTPase"/>
</dbReference>
<dbReference type="Gene3D" id="3.40.50.300">
    <property type="entry name" value="P-loop containing nucleotide triphosphate hydrolases"/>
    <property type="match status" value="1"/>
</dbReference>
<accession>C6LAC7</accession>
<organism evidence="4 5">
    <name type="scientific">Marvinbryantia formatexigens DSM 14469</name>
    <dbReference type="NCBI Taxonomy" id="478749"/>
    <lineage>
        <taxon>Bacteria</taxon>
        <taxon>Bacillati</taxon>
        <taxon>Bacillota</taxon>
        <taxon>Clostridia</taxon>
        <taxon>Lachnospirales</taxon>
        <taxon>Lachnospiraceae</taxon>
        <taxon>Marvinbryantia</taxon>
    </lineage>
</organism>
<dbReference type="InterPro" id="IPR003593">
    <property type="entry name" value="AAA+_ATPase"/>
</dbReference>
<evidence type="ECO:0000256" key="1">
    <source>
        <dbReference type="ARBA" id="ARBA00022741"/>
    </source>
</evidence>
<dbReference type="STRING" id="168384.SAMN05660368_02172"/>
<evidence type="ECO:0000259" key="3">
    <source>
        <dbReference type="SMART" id="SM00382"/>
    </source>
</evidence>
<dbReference type="EMBL" id="ACCL02000002">
    <property type="protein sequence ID" value="EET62534.1"/>
    <property type="molecule type" value="Genomic_DNA"/>
</dbReference>
<evidence type="ECO:0000256" key="2">
    <source>
        <dbReference type="ARBA" id="ARBA00022840"/>
    </source>
</evidence>
<reference evidence="4" key="1">
    <citation type="submission" date="2009-07" db="EMBL/GenBank/DDBJ databases">
        <authorList>
            <person name="Weinstock G."/>
            <person name="Sodergren E."/>
            <person name="Clifton S."/>
            <person name="Fulton L."/>
            <person name="Fulton B."/>
            <person name="Courtney L."/>
            <person name="Fronick C."/>
            <person name="Harrison M."/>
            <person name="Strong C."/>
            <person name="Farmer C."/>
            <person name="Delahaunty K."/>
            <person name="Markovic C."/>
            <person name="Hall O."/>
            <person name="Minx P."/>
            <person name="Tomlinson C."/>
            <person name="Mitreva M."/>
            <person name="Nelson J."/>
            <person name="Hou S."/>
            <person name="Wollam A."/>
            <person name="Pepin K.H."/>
            <person name="Johnson M."/>
            <person name="Bhonagiri V."/>
            <person name="Nash W.E."/>
            <person name="Warren W."/>
            <person name="Chinwalla A."/>
            <person name="Mardis E.R."/>
            <person name="Wilson R.K."/>
        </authorList>
    </citation>
    <scope>NUCLEOTIDE SEQUENCE [LARGE SCALE GENOMIC DNA]</scope>
    <source>
        <strain evidence="4">DSM 14469</strain>
    </source>
</reference>
<dbReference type="Pfam" id="PF19568">
    <property type="entry name" value="Spore_III_AA"/>
    <property type="match status" value="1"/>
</dbReference>
<proteinExistence type="predicted"/>
<dbReference type="Proteomes" id="UP000005561">
    <property type="component" value="Unassembled WGS sequence"/>
</dbReference>
<dbReference type="GO" id="GO:0005524">
    <property type="term" value="F:ATP binding"/>
    <property type="evidence" value="ECO:0007669"/>
    <property type="project" value="UniProtKB-KW"/>
</dbReference>
<keyword evidence="2" id="KW-0067">ATP-binding</keyword>
<dbReference type="PANTHER" id="PTHR20953:SF3">
    <property type="entry name" value="P-LOOP CONTAINING NUCLEOSIDE TRIPHOSPHATE HYDROLASES SUPERFAMILY PROTEIN"/>
    <property type="match status" value="1"/>
</dbReference>
<evidence type="ECO:0000313" key="4">
    <source>
        <dbReference type="EMBL" id="EET62534.1"/>
    </source>
</evidence>
<dbReference type="PANTHER" id="PTHR20953">
    <property type="entry name" value="KINASE-RELATED"/>
    <property type="match status" value="1"/>
</dbReference>
<feature type="domain" description="AAA+ ATPase" evidence="3">
    <location>
        <begin position="194"/>
        <end position="331"/>
    </location>
</feature>
<keyword evidence="1" id="KW-0547">Nucleotide-binding</keyword>
<gene>
    <name evidence="4" type="ORF">BRYFOR_05569</name>
</gene>
<dbReference type="SUPFAM" id="SSF52540">
    <property type="entry name" value="P-loop containing nucleoside triphosphate hydrolases"/>
    <property type="match status" value="1"/>
</dbReference>
<sequence>MKCGSNSERFLCPAPGTIKKDGRRKKGLGQQGSLTGILRYRGVVMGNVQEFLKIFSRNLRHVLEHLNVDFEKLQEIRLRVDRPLLITWDGREYFVRATGEITDRESEGYPVERRELLETVEYIAHYSLYAFEEEIRQGFLTIQGGHRIGIAGKIIMEGDRIKSVKHISFLNIRLSHQRRGCADKVLPYLIEREEVCHTLIISPPRCGKTTLLRDLIRQISDGTASFPGVTVGVVDERSEIGGSYLGVPQNDLGIRTDVLDCCPKAEGMMMLIRAMSPRVIAVDEIGDYRDIRAIESVIHCGCRLLATVHGDSIEDVQRRPLLQKLVQERVFERYVVLHNHRRIGQVKEIFDDRGTDIYHGGGVDICCGRGTDICRGGQETC</sequence>
<keyword evidence="5" id="KW-1185">Reference proteome</keyword>
<dbReference type="InterPro" id="IPR045735">
    <property type="entry name" value="Spore_III_AA_AAA+_ATPase"/>
</dbReference>
<dbReference type="AlphaFoldDB" id="C6LAC7"/>
<protein>
    <submittedName>
        <fullName evidence="4">Stage III sporulation protein AA</fullName>
    </submittedName>
</protein>
<dbReference type="InterPro" id="IPR014217">
    <property type="entry name" value="Spore_III_AA"/>
</dbReference>
<evidence type="ECO:0000313" key="5">
    <source>
        <dbReference type="Proteomes" id="UP000005561"/>
    </source>
</evidence>
<name>C6LAC7_9FIRM</name>
<comment type="caution">
    <text evidence="4">The sequence shown here is derived from an EMBL/GenBank/DDBJ whole genome shotgun (WGS) entry which is preliminary data.</text>
</comment>